<accession>A0ABQ1ZRJ4</accession>
<organism evidence="1 2">
    <name type="scientific">Saccharibacillus endophyticus</name>
    <dbReference type="NCBI Taxonomy" id="2060666"/>
    <lineage>
        <taxon>Bacteria</taxon>
        <taxon>Bacillati</taxon>
        <taxon>Bacillota</taxon>
        <taxon>Bacilli</taxon>
        <taxon>Bacillales</taxon>
        <taxon>Paenibacillaceae</taxon>
        <taxon>Saccharibacillus</taxon>
    </lineage>
</organism>
<dbReference type="EMBL" id="BMDD01000002">
    <property type="protein sequence ID" value="GGH77118.1"/>
    <property type="molecule type" value="Genomic_DNA"/>
</dbReference>
<keyword evidence="2" id="KW-1185">Reference proteome</keyword>
<dbReference type="Proteomes" id="UP000605427">
    <property type="component" value="Unassembled WGS sequence"/>
</dbReference>
<protein>
    <submittedName>
        <fullName evidence="1">Uncharacterized protein</fullName>
    </submittedName>
</protein>
<reference evidence="2" key="1">
    <citation type="journal article" date="2019" name="Int. J. Syst. Evol. Microbiol.">
        <title>The Global Catalogue of Microorganisms (GCM) 10K type strain sequencing project: providing services to taxonomists for standard genome sequencing and annotation.</title>
        <authorList>
            <consortium name="The Broad Institute Genomics Platform"/>
            <consortium name="The Broad Institute Genome Sequencing Center for Infectious Disease"/>
            <person name="Wu L."/>
            <person name="Ma J."/>
        </authorList>
    </citation>
    <scope>NUCLEOTIDE SEQUENCE [LARGE SCALE GENOMIC DNA]</scope>
    <source>
        <strain evidence="2">CCM 8702</strain>
    </source>
</reference>
<evidence type="ECO:0000313" key="1">
    <source>
        <dbReference type="EMBL" id="GGH77118.1"/>
    </source>
</evidence>
<proteinExistence type="predicted"/>
<evidence type="ECO:0000313" key="2">
    <source>
        <dbReference type="Proteomes" id="UP000605427"/>
    </source>
</evidence>
<sequence>MKDAFELGKIPASNPIRLSERDSVLNEFLSQLSSFTERFTAIQQESMINRKVVYRYTNYTNERGSGLL</sequence>
<comment type="caution">
    <text evidence="1">The sequence shown here is derived from an EMBL/GenBank/DDBJ whole genome shotgun (WGS) entry which is preliminary data.</text>
</comment>
<name>A0ABQ1ZRJ4_9BACL</name>
<gene>
    <name evidence="1" type="ORF">GCM10007362_20390</name>
</gene>